<dbReference type="PANTHER" id="PTHR33562">
    <property type="entry name" value="ATILLA, ISOFORM B-RELATED-RELATED"/>
    <property type="match status" value="1"/>
</dbReference>
<keyword evidence="1 3" id="KW-0732">Signal</keyword>
<dbReference type="InterPro" id="IPR031424">
    <property type="entry name" value="QVR-like"/>
</dbReference>
<comment type="caution">
    <text evidence="4">The sequence shown here is derived from an EMBL/GenBank/DDBJ whole genome shotgun (WGS) entry which is preliminary data.</text>
</comment>
<evidence type="ECO:0000313" key="4">
    <source>
        <dbReference type="EMBL" id="CAL4065672.1"/>
    </source>
</evidence>
<proteinExistence type="predicted"/>
<feature type="signal peptide" evidence="3">
    <location>
        <begin position="1"/>
        <end position="21"/>
    </location>
</feature>
<dbReference type="GO" id="GO:0032222">
    <property type="term" value="P:regulation of synaptic transmission, cholinergic"/>
    <property type="evidence" value="ECO:0007669"/>
    <property type="project" value="InterPro"/>
</dbReference>
<evidence type="ECO:0008006" key="6">
    <source>
        <dbReference type="Google" id="ProtNLM"/>
    </source>
</evidence>
<evidence type="ECO:0000256" key="1">
    <source>
        <dbReference type="ARBA" id="ARBA00022729"/>
    </source>
</evidence>
<dbReference type="Proteomes" id="UP001497623">
    <property type="component" value="Unassembled WGS sequence"/>
</dbReference>
<reference evidence="4 5" key="1">
    <citation type="submission" date="2024-05" db="EMBL/GenBank/DDBJ databases">
        <authorList>
            <person name="Wallberg A."/>
        </authorList>
    </citation>
    <scope>NUCLEOTIDE SEQUENCE [LARGE SCALE GENOMIC DNA]</scope>
</reference>
<keyword evidence="5" id="KW-1185">Reference proteome</keyword>
<dbReference type="Pfam" id="PF17064">
    <property type="entry name" value="QVR"/>
    <property type="match status" value="1"/>
</dbReference>
<feature type="chain" id="PRO_5043517069" description="Protein sleepless" evidence="3">
    <location>
        <begin position="22"/>
        <end position="144"/>
    </location>
</feature>
<evidence type="ECO:0000256" key="2">
    <source>
        <dbReference type="ARBA" id="ARBA00023180"/>
    </source>
</evidence>
<gene>
    <name evidence="4" type="ORF">MNOR_LOCUS4961</name>
</gene>
<evidence type="ECO:0000313" key="5">
    <source>
        <dbReference type="Proteomes" id="UP001497623"/>
    </source>
</evidence>
<keyword evidence="2" id="KW-0325">Glycoprotein</keyword>
<dbReference type="GO" id="GO:0030431">
    <property type="term" value="P:sleep"/>
    <property type="evidence" value="ECO:0007669"/>
    <property type="project" value="InterPro"/>
</dbReference>
<dbReference type="InterPro" id="IPR050975">
    <property type="entry name" value="Sleep_regulator"/>
</dbReference>
<accession>A0AAV2PXT5</accession>
<dbReference type="AlphaFoldDB" id="A0AAV2PXT5"/>
<sequence>MVNIQSYTLFIALFLQKHVLGGSRSLVAPSRWCYECGTGVTGTKDCLEFAMASSWKPFLRECSDDQVCVKIVPAWNSSLYSRTQRGCTPQQSLNGFKHQPGCWGSDGTSFITCFCYEDSCNGHMPLQAPQSLAFVLILGLLILL</sequence>
<protein>
    <recommendedName>
        <fullName evidence="6">Protein sleepless</fullName>
    </recommendedName>
</protein>
<name>A0AAV2PXT5_MEGNR</name>
<dbReference type="EMBL" id="CAXKWB010001858">
    <property type="protein sequence ID" value="CAL4065672.1"/>
    <property type="molecule type" value="Genomic_DNA"/>
</dbReference>
<evidence type="ECO:0000256" key="3">
    <source>
        <dbReference type="SAM" id="SignalP"/>
    </source>
</evidence>
<organism evidence="4 5">
    <name type="scientific">Meganyctiphanes norvegica</name>
    <name type="common">Northern krill</name>
    <name type="synonym">Thysanopoda norvegica</name>
    <dbReference type="NCBI Taxonomy" id="48144"/>
    <lineage>
        <taxon>Eukaryota</taxon>
        <taxon>Metazoa</taxon>
        <taxon>Ecdysozoa</taxon>
        <taxon>Arthropoda</taxon>
        <taxon>Crustacea</taxon>
        <taxon>Multicrustacea</taxon>
        <taxon>Malacostraca</taxon>
        <taxon>Eumalacostraca</taxon>
        <taxon>Eucarida</taxon>
        <taxon>Euphausiacea</taxon>
        <taxon>Euphausiidae</taxon>
        <taxon>Meganyctiphanes</taxon>
    </lineage>
</organism>